<keyword evidence="3" id="KW-1003">Cell membrane</keyword>
<dbReference type="Pfam" id="PF08269">
    <property type="entry name" value="dCache_2"/>
    <property type="match status" value="1"/>
</dbReference>
<comment type="catalytic activity">
    <reaction evidence="7">
        <text>2 GTP = 3',3'-c-di-GMP + 2 diphosphate</text>
        <dbReference type="Rhea" id="RHEA:24898"/>
        <dbReference type="ChEBI" id="CHEBI:33019"/>
        <dbReference type="ChEBI" id="CHEBI:37565"/>
        <dbReference type="ChEBI" id="CHEBI:58805"/>
        <dbReference type="EC" id="2.7.7.65"/>
    </reaction>
</comment>
<evidence type="ECO:0000256" key="3">
    <source>
        <dbReference type="ARBA" id="ARBA00022475"/>
    </source>
</evidence>
<dbReference type="InterPro" id="IPR033480">
    <property type="entry name" value="sCache_2"/>
</dbReference>
<evidence type="ECO:0000256" key="6">
    <source>
        <dbReference type="ARBA" id="ARBA00023136"/>
    </source>
</evidence>
<dbReference type="CDD" id="cd01949">
    <property type="entry name" value="GGDEF"/>
    <property type="match status" value="1"/>
</dbReference>
<accession>A0ABM7MEC7</accession>
<feature type="transmembrane region" description="Helical" evidence="9">
    <location>
        <begin position="356"/>
        <end position="380"/>
    </location>
</feature>
<proteinExistence type="predicted"/>
<dbReference type="SMART" id="SM00267">
    <property type="entry name" value="GGDEF"/>
    <property type="match status" value="1"/>
</dbReference>
<name>A0ABM7MEC7_9GAMM</name>
<dbReference type="RefSeq" id="WP_237261105.1">
    <property type="nucleotide sequence ID" value="NZ_AP024202.1"/>
</dbReference>
<keyword evidence="6 9" id="KW-0472">Membrane</keyword>
<evidence type="ECO:0000313" key="11">
    <source>
        <dbReference type="EMBL" id="BCN93750.1"/>
    </source>
</evidence>
<evidence type="ECO:0000256" key="1">
    <source>
        <dbReference type="ARBA" id="ARBA00004651"/>
    </source>
</evidence>
<keyword evidence="4 9" id="KW-0812">Transmembrane</keyword>
<dbReference type="InterPro" id="IPR043128">
    <property type="entry name" value="Rev_trsase/Diguanyl_cyclase"/>
</dbReference>
<dbReference type="EMBL" id="AP024202">
    <property type="protein sequence ID" value="BCN93750.1"/>
    <property type="molecule type" value="Genomic_DNA"/>
</dbReference>
<dbReference type="Gene3D" id="3.30.450.20">
    <property type="entry name" value="PAS domain"/>
    <property type="match status" value="2"/>
</dbReference>
<evidence type="ECO:0000256" key="5">
    <source>
        <dbReference type="ARBA" id="ARBA00022989"/>
    </source>
</evidence>
<dbReference type="InterPro" id="IPR050469">
    <property type="entry name" value="Diguanylate_Cyclase"/>
</dbReference>
<dbReference type="Proteomes" id="UP001054820">
    <property type="component" value="Chromosome"/>
</dbReference>
<dbReference type="Gene3D" id="3.30.70.270">
    <property type="match status" value="1"/>
</dbReference>
<comment type="subcellular location">
    <subcellularLocation>
        <location evidence="1">Cell membrane</location>
        <topology evidence="1">Multi-pass membrane protein</topology>
    </subcellularLocation>
</comment>
<reference evidence="11" key="1">
    <citation type="journal article" date="2022" name="Arch. Microbiol.">
        <title>Thiomicrorhabdus immobilis sp. nov., a mesophilic sulfur-oxidizing bacterium isolated from sediment of a brackish lake in northern Japan.</title>
        <authorList>
            <person name="Kojima H."/>
            <person name="Mochizuki J."/>
            <person name="Kanda M."/>
            <person name="Watanabe T."/>
            <person name="Fukui M."/>
        </authorList>
    </citation>
    <scope>NUCLEOTIDE SEQUENCE</scope>
    <source>
        <strain evidence="11">Am19</strain>
    </source>
</reference>
<dbReference type="PROSITE" id="PS50887">
    <property type="entry name" value="GGDEF"/>
    <property type="match status" value="1"/>
</dbReference>
<protein>
    <recommendedName>
        <fullName evidence="2">diguanylate cyclase</fullName>
        <ecNumber evidence="2">2.7.7.65</ecNumber>
    </recommendedName>
</protein>
<dbReference type="InterPro" id="IPR004010">
    <property type="entry name" value="Double_Cache_2"/>
</dbReference>
<keyword evidence="5 9" id="KW-1133">Transmembrane helix</keyword>
<dbReference type="Pfam" id="PF00990">
    <property type="entry name" value="GGDEF"/>
    <property type="match status" value="1"/>
</dbReference>
<gene>
    <name evidence="11" type="ORF">THMIRHAM_15350</name>
</gene>
<dbReference type="SMART" id="SM01049">
    <property type="entry name" value="Cache_2"/>
    <property type="match status" value="2"/>
</dbReference>
<keyword evidence="8" id="KW-0175">Coiled coil</keyword>
<organism evidence="11 12">
    <name type="scientific">Thiomicrorhabdus immobilis</name>
    <dbReference type="NCBI Taxonomy" id="2791037"/>
    <lineage>
        <taxon>Bacteria</taxon>
        <taxon>Pseudomonadati</taxon>
        <taxon>Pseudomonadota</taxon>
        <taxon>Gammaproteobacteria</taxon>
        <taxon>Thiotrichales</taxon>
        <taxon>Piscirickettsiaceae</taxon>
        <taxon>Thiomicrorhabdus</taxon>
    </lineage>
</organism>
<evidence type="ECO:0000256" key="2">
    <source>
        <dbReference type="ARBA" id="ARBA00012528"/>
    </source>
</evidence>
<evidence type="ECO:0000256" key="4">
    <source>
        <dbReference type="ARBA" id="ARBA00022692"/>
    </source>
</evidence>
<feature type="domain" description="GGDEF" evidence="10">
    <location>
        <begin position="453"/>
        <end position="582"/>
    </location>
</feature>
<dbReference type="PANTHER" id="PTHR45138">
    <property type="entry name" value="REGULATORY COMPONENTS OF SENSORY TRANSDUCTION SYSTEM"/>
    <property type="match status" value="1"/>
</dbReference>
<keyword evidence="12" id="KW-1185">Reference proteome</keyword>
<evidence type="ECO:0000259" key="10">
    <source>
        <dbReference type="PROSITE" id="PS50887"/>
    </source>
</evidence>
<evidence type="ECO:0000256" key="9">
    <source>
        <dbReference type="SAM" id="Phobius"/>
    </source>
</evidence>
<evidence type="ECO:0000313" key="12">
    <source>
        <dbReference type="Proteomes" id="UP001054820"/>
    </source>
</evidence>
<dbReference type="InterPro" id="IPR029787">
    <property type="entry name" value="Nucleotide_cyclase"/>
</dbReference>
<sequence length="585" mass="66997">MKNRKNLIQILALGPVIFIPVVVFIIASFIVSAEKVSYEHSVAQISQDYLENEKARIRSKVNNMVNLVAYRQSIIDQKLHERIQRRVDDAQRIAIALYNHYSKTMTEAELKELIVETLRPLVWNGGESFIWILDFDGKFQLAPNYLRHLEGQSIIDFEDATGRKVIREEIAITQSHGQGFLWDTFTKPNEPIDKQFKQLAFVKKFGIFDWYLGSGEYLDTAKKITNSHLLETINQVSQGETDYFFVIDTHGNLLLNYARPDIVGKNMSKTTDKNLYGLYRSIVKASRDGSDEFLSYKWINPNTGKPDTKLTYVQNVPGSDWIIGSGFYPNSLVSSYNVQEQRLTNQHNQKMRHIHALTWLGMLASFLISAIVSIIFYRVFLQYQKEIIQTNDELKDLNIELENKLLEQTYIIEKANTELENFATLDGLTSVANRFSVMNCLKHEIERANRFKQGFAVIVFDIDFFKKINEQYGHEVGDNILQVVAGLIAKEVRSVDTFGRLGGEEFLIMMPNSSLDAAYTYAERLRVLIEESRFEQDINITISLGVASYSFGEKLSELMHAADIALNEAKDSGRNNTKISHRSVS</sequence>
<dbReference type="SUPFAM" id="SSF55073">
    <property type="entry name" value="Nucleotide cyclase"/>
    <property type="match status" value="1"/>
</dbReference>
<dbReference type="PANTHER" id="PTHR45138:SF9">
    <property type="entry name" value="DIGUANYLATE CYCLASE DGCM-RELATED"/>
    <property type="match status" value="1"/>
</dbReference>
<dbReference type="NCBIfam" id="TIGR00254">
    <property type="entry name" value="GGDEF"/>
    <property type="match status" value="1"/>
</dbReference>
<evidence type="ECO:0000256" key="7">
    <source>
        <dbReference type="ARBA" id="ARBA00034247"/>
    </source>
</evidence>
<feature type="coiled-coil region" evidence="8">
    <location>
        <begin position="380"/>
        <end position="407"/>
    </location>
</feature>
<dbReference type="InterPro" id="IPR000160">
    <property type="entry name" value="GGDEF_dom"/>
</dbReference>
<dbReference type="EC" id="2.7.7.65" evidence="2"/>
<feature type="transmembrane region" description="Helical" evidence="9">
    <location>
        <begin position="7"/>
        <end position="31"/>
    </location>
</feature>
<evidence type="ECO:0000256" key="8">
    <source>
        <dbReference type="SAM" id="Coils"/>
    </source>
</evidence>